<evidence type="ECO:0000313" key="2">
    <source>
        <dbReference type="EMBL" id="MFC0351049.1"/>
    </source>
</evidence>
<dbReference type="InterPro" id="IPR019026">
    <property type="entry name" value="Peptidase_M64_IgA"/>
</dbReference>
<feature type="domain" description="DUF4214" evidence="1">
    <location>
        <begin position="506"/>
        <end position="563"/>
    </location>
</feature>
<accession>A0ABV6IGT8</accession>
<dbReference type="Proteomes" id="UP001589844">
    <property type="component" value="Unassembled WGS sequence"/>
</dbReference>
<dbReference type="InterPro" id="IPR024079">
    <property type="entry name" value="MetalloPept_cat_dom_sf"/>
</dbReference>
<proteinExistence type="predicted"/>
<evidence type="ECO:0000313" key="3">
    <source>
        <dbReference type="Proteomes" id="UP001589844"/>
    </source>
</evidence>
<organism evidence="2 3">
    <name type="scientific">Undibacterium danionis</name>
    <dbReference type="NCBI Taxonomy" id="1812100"/>
    <lineage>
        <taxon>Bacteria</taxon>
        <taxon>Pseudomonadati</taxon>
        <taxon>Pseudomonadota</taxon>
        <taxon>Betaproteobacteria</taxon>
        <taxon>Burkholderiales</taxon>
        <taxon>Oxalobacteraceae</taxon>
        <taxon>Undibacterium</taxon>
    </lineage>
</organism>
<dbReference type="Pfam" id="PF09471">
    <property type="entry name" value="Peptidase_M64"/>
    <property type="match status" value="1"/>
</dbReference>
<dbReference type="RefSeq" id="WP_390213613.1">
    <property type="nucleotide sequence ID" value="NZ_JBHLXJ010000015.1"/>
</dbReference>
<dbReference type="InterPro" id="IPR025282">
    <property type="entry name" value="DUF4214"/>
</dbReference>
<name>A0ABV6IGT8_9BURK</name>
<comment type="caution">
    <text evidence="2">The sequence shown here is derived from an EMBL/GenBank/DDBJ whole genome shotgun (WGS) entry which is preliminary data.</text>
</comment>
<evidence type="ECO:0000259" key="1">
    <source>
        <dbReference type="Pfam" id="PF13946"/>
    </source>
</evidence>
<protein>
    <submittedName>
        <fullName evidence="2">M64 family metallopeptidase</fullName>
    </submittedName>
</protein>
<reference evidence="2 3" key="1">
    <citation type="submission" date="2024-09" db="EMBL/GenBank/DDBJ databases">
        <authorList>
            <person name="Sun Q."/>
            <person name="Mori K."/>
        </authorList>
    </citation>
    <scope>NUCLEOTIDE SEQUENCE [LARGE SCALE GENOMIC DNA]</scope>
    <source>
        <strain evidence="2 3">CCM 8677</strain>
    </source>
</reference>
<sequence>MADLIPLIKNGDSAHRVDIVIVAEGYTQAERAKFIADAQVFLDSFLGDSNARLNAPFSNYKKFFNASALFFASAESGTDQPNKSISVNTYFNSTQHGADGRLLYGDTYAVENEVAKVFARNERELIIVLVNTPLYGGAGGTIAWASAGNALASELALHEIGHSYAGLQDEYVDAEVAKSFPTTNQSFLDSPHVTDSLSRIPWKDWIGYMDELGTVGTYEGGYYRATGIWRATQNSKMLYLNQPFSAPEKEAFALQYYSNLGDYLTVSSIAPGIYAANTPDASLFSFNWKFDGKDLPKGGAIYDAYANGGYAVGNKLSVVTTDNTGLIRKNIAQTSQTEQINITSALKDNSALLSYAVASTDAGSILRFGDADNQITIKDASLPNVYLDGGKGNDSLKLGFNLNSASNFKIQEIAGSTFTLKQQDGSLLATYQIESLKFDNFIVNTKVHANAQTISKSALDTLLDIYVAYFNRVPDADGLNYWIDSYKSGMGLAKISEAFFYAAAEKSAQTGYTLDLSNTDLINKIYVNALGRHDGADTAGLNYWLNDLSTGVFTRGSMVLAIVAGAHQETGEWKWVADLLDNKIQVAHKFAVDWGLNYSTPEESILKTMQIASLVTPTDTTAAIQLIGIAEGQIQFM</sequence>
<keyword evidence="3" id="KW-1185">Reference proteome</keyword>
<gene>
    <name evidence="2" type="ORF">ACFFJH_14620</name>
</gene>
<dbReference type="Gene3D" id="3.40.390.10">
    <property type="entry name" value="Collagenase (Catalytic Domain)"/>
    <property type="match status" value="1"/>
</dbReference>
<dbReference type="EMBL" id="JBHLXJ010000015">
    <property type="protein sequence ID" value="MFC0351049.1"/>
    <property type="molecule type" value="Genomic_DNA"/>
</dbReference>
<dbReference type="Pfam" id="PF13946">
    <property type="entry name" value="DUF4214"/>
    <property type="match status" value="1"/>
</dbReference>